<dbReference type="Proteomes" id="UP000092598">
    <property type="component" value="Chromosome"/>
</dbReference>
<dbReference type="RefSeq" id="WP_067438876.1">
    <property type="nucleotide sequence ID" value="NZ_CP016438.1"/>
</dbReference>
<organism evidence="1 2">
    <name type="scientific">Streptomyces lincolnensis</name>
    <dbReference type="NCBI Taxonomy" id="1915"/>
    <lineage>
        <taxon>Bacteria</taxon>
        <taxon>Bacillati</taxon>
        <taxon>Actinomycetota</taxon>
        <taxon>Actinomycetes</taxon>
        <taxon>Kitasatosporales</taxon>
        <taxon>Streptomycetaceae</taxon>
        <taxon>Streptomyces</taxon>
    </lineage>
</organism>
<dbReference type="InterPro" id="IPR053146">
    <property type="entry name" value="QDO-like"/>
</dbReference>
<name>A0A1B1MGE1_STRLN</name>
<dbReference type="InterPro" id="IPR011051">
    <property type="entry name" value="RmlC_Cupin_sf"/>
</dbReference>
<keyword evidence="2" id="KW-1185">Reference proteome</keyword>
<dbReference type="STRING" id="1915.SLINC_5455"/>
<sequence length="175" mass="19154">MAADSTTKGQAKPEVIHVPAGEGITLWVPEEPPEELVDGEGPVLSTYTFMATAENTGGALAVVDTVVEPGNGPPEHEHDDADESFYVLEGEFWVRAGGKEFVLRVGDYAFVPRGTLHIWKNSTEKQARMLRIYTPGGHEKFFMEISRPAERGVPAPRLTNADVQRALTTVARFYG</sequence>
<dbReference type="InterPro" id="IPR014710">
    <property type="entry name" value="RmlC-like_jellyroll"/>
</dbReference>
<dbReference type="PANTHER" id="PTHR36440">
    <property type="entry name" value="PUTATIVE (AFU_ORTHOLOGUE AFUA_8G07350)-RELATED"/>
    <property type="match status" value="1"/>
</dbReference>
<dbReference type="InterPro" id="IPR013096">
    <property type="entry name" value="Cupin_2"/>
</dbReference>
<dbReference type="Gene3D" id="2.60.120.10">
    <property type="entry name" value="Jelly Rolls"/>
    <property type="match status" value="1"/>
</dbReference>
<dbReference type="Pfam" id="PF07883">
    <property type="entry name" value="Cupin_2"/>
    <property type="match status" value="1"/>
</dbReference>
<dbReference type="OrthoDB" id="9791637at2"/>
<reference evidence="1 2" key="1">
    <citation type="submission" date="2016-07" db="EMBL/GenBank/DDBJ databases">
        <title>Enhancement of antibiotic productionsby engineered nitrateutilization in actinobacteria.</title>
        <authorList>
            <person name="Meng S.C."/>
        </authorList>
    </citation>
    <scope>NUCLEOTIDE SEQUENCE [LARGE SCALE GENOMIC DNA]</scope>
    <source>
        <strain evidence="1 2">NRRL 2936</strain>
    </source>
</reference>
<proteinExistence type="predicted"/>
<protein>
    <submittedName>
        <fullName evidence="1">Cupin 2, barrel</fullName>
    </submittedName>
</protein>
<accession>A0A1B1MGE1</accession>
<dbReference type="PANTHER" id="PTHR36440:SF1">
    <property type="entry name" value="PUTATIVE (AFU_ORTHOLOGUE AFUA_8G07350)-RELATED"/>
    <property type="match status" value="1"/>
</dbReference>
<gene>
    <name evidence="1" type="ORF">SLINC_5455</name>
</gene>
<dbReference type="AlphaFoldDB" id="A0A1B1MGE1"/>
<dbReference type="SUPFAM" id="SSF51182">
    <property type="entry name" value="RmlC-like cupins"/>
    <property type="match status" value="1"/>
</dbReference>
<evidence type="ECO:0000313" key="1">
    <source>
        <dbReference type="EMBL" id="ANS67679.1"/>
    </source>
</evidence>
<dbReference type="EMBL" id="CP016438">
    <property type="protein sequence ID" value="ANS67679.1"/>
    <property type="molecule type" value="Genomic_DNA"/>
</dbReference>
<dbReference type="KEGG" id="sls:SLINC_5455"/>
<evidence type="ECO:0000313" key="2">
    <source>
        <dbReference type="Proteomes" id="UP000092598"/>
    </source>
</evidence>